<feature type="transmembrane region" description="Helical" evidence="1">
    <location>
        <begin position="48"/>
        <end position="69"/>
    </location>
</feature>
<dbReference type="InterPro" id="IPR018943">
    <property type="entry name" value="Oligosaccaryltransferase"/>
</dbReference>
<accession>D7G9D9</accession>
<proteinExistence type="predicted"/>
<protein>
    <recommendedName>
        <fullName evidence="4">Dolichyl-diphosphooligosaccharide--protein glycosyltransferase subunit 4</fullName>
    </recommendedName>
</protein>
<evidence type="ECO:0000313" key="3">
    <source>
        <dbReference type="Proteomes" id="UP000002630"/>
    </source>
</evidence>
<evidence type="ECO:0008006" key="4">
    <source>
        <dbReference type="Google" id="ProtNLM"/>
    </source>
</evidence>
<dbReference type="AlphaFoldDB" id="D7G9D9"/>
<dbReference type="EMBL" id="FN649747">
    <property type="protein sequence ID" value="CBJ28279.1"/>
    <property type="molecule type" value="Genomic_DNA"/>
</dbReference>
<keyword evidence="1" id="KW-0812">Transmembrane</keyword>
<organism evidence="2 3">
    <name type="scientific">Ectocarpus siliculosus</name>
    <name type="common">Brown alga</name>
    <name type="synonym">Conferva siliculosa</name>
    <dbReference type="NCBI Taxonomy" id="2880"/>
    <lineage>
        <taxon>Eukaryota</taxon>
        <taxon>Sar</taxon>
        <taxon>Stramenopiles</taxon>
        <taxon>Ochrophyta</taxon>
        <taxon>PX clade</taxon>
        <taxon>Phaeophyceae</taxon>
        <taxon>Ectocarpales</taxon>
        <taxon>Ectocarpaceae</taxon>
        <taxon>Ectocarpus</taxon>
    </lineage>
</organism>
<dbReference type="InParanoid" id="D7G9D9"/>
<keyword evidence="1" id="KW-0472">Membrane</keyword>
<name>D7G9D9_ECTSI</name>
<sequence length="78" mass="8732">MGWESFCAYAVTGAGKRRRAKTRRRKRAEGIQVERKERNMSESLDASLSGFVNVLGVLVFVSITVYHVVTANRKDIAS</sequence>
<evidence type="ECO:0000313" key="2">
    <source>
        <dbReference type="EMBL" id="CBJ28279.1"/>
    </source>
</evidence>
<dbReference type="Proteomes" id="UP000002630">
    <property type="component" value="Linkage Group LG22"/>
</dbReference>
<keyword evidence="3" id="KW-1185">Reference proteome</keyword>
<reference evidence="2 3" key="1">
    <citation type="journal article" date="2010" name="Nature">
        <title>The Ectocarpus genome and the independent evolution of multicellularity in brown algae.</title>
        <authorList>
            <person name="Cock J.M."/>
            <person name="Sterck L."/>
            <person name="Rouze P."/>
            <person name="Scornet D."/>
            <person name="Allen A.E."/>
            <person name="Amoutzias G."/>
            <person name="Anthouard V."/>
            <person name="Artiguenave F."/>
            <person name="Aury J.M."/>
            <person name="Badger J.H."/>
            <person name="Beszteri B."/>
            <person name="Billiau K."/>
            <person name="Bonnet E."/>
            <person name="Bothwell J.H."/>
            <person name="Bowler C."/>
            <person name="Boyen C."/>
            <person name="Brownlee C."/>
            <person name="Carrano C.J."/>
            <person name="Charrier B."/>
            <person name="Cho G.Y."/>
            <person name="Coelho S.M."/>
            <person name="Collen J."/>
            <person name="Corre E."/>
            <person name="Da Silva C."/>
            <person name="Delage L."/>
            <person name="Delaroque N."/>
            <person name="Dittami S.M."/>
            <person name="Doulbeau S."/>
            <person name="Elias M."/>
            <person name="Farnham G."/>
            <person name="Gachon C.M."/>
            <person name="Gschloessl B."/>
            <person name="Heesch S."/>
            <person name="Jabbari K."/>
            <person name="Jubin C."/>
            <person name="Kawai H."/>
            <person name="Kimura K."/>
            <person name="Kloareg B."/>
            <person name="Kupper F.C."/>
            <person name="Lang D."/>
            <person name="Le Bail A."/>
            <person name="Leblanc C."/>
            <person name="Lerouge P."/>
            <person name="Lohr M."/>
            <person name="Lopez P.J."/>
            <person name="Martens C."/>
            <person name="Maumus F."/>
            <person name="Michel G."/>
            <person name="Miranda-Saavedra D."/>
            <person name="Morales J."/>
            <person name="Moreau H."/>
            <person name="Motomura T."/>
            <person name="Nagasato C."/>
            <person name="Napoli C.A."/>
            <person name="Nelson D.R."/>
            <person name="Nyvall-Collen P."/>
            <person name="Peters A.F."/>
            <person name="Pommier C."/>
            <person name="Potin P."/>
            <person name="Poulain J."/>
            <person name="Quesneville H."/>
            <person name="Read B."/>
            <person name="Rensing S.A."/>
            <person name="Ritter A."/>
            <person name="Rousvoal S."/>
            <person name="Samanta M."/>
            <person name="Samson G."/>
            <person name="Schroeder D.C."/>
            <person name="Segurens B."/>
            <person name="Strittmatter M."/>
            <person name="Tonon T."/>
            <person name="Tregear J.W."/>
            <person name="Valentin K."/>
            <person name="von Dassow P."/>
            <person name="Yamagishi T."/>
            <person name="Van de Peer Y."/>
            <person name="Wincker P."/>
        </authorList>
    </citation>
    <scope>NUCLEOTIDE SEQUENCE [LARGE SCALE GENOMIC DNA]</scope>
    <source>
        <strain evidence="3">Ec32 / CCAP1310/4</strain>
    </source>
</reference>
<gene>
    <name evidence="2" type="ORF">Esi_0098_0011</name>
</gene>
<dbReference type="EMBL" id="FN649222">
    <property type="protein sequence ID" value="CBJ28279.1"/>
    <property type="molecule type" value="Genomic_DNA"/>
</dbReference>
<keyword evidence="1" id="KW-1133">Transmembrane helix</keyword>
<evidence type="ECO:0000256" key="1">
    <source>
        <dbReference type="SAM" id="Phobius"/>
    </source>
</evidence>
<dbReference type="Pfam" id="PF10215">
    <property type="entry name" value="Ost4"/>
    <property type="match status" value="1"/>
</dbReference>